<sequence>MTIAWKRLTIPTDAAQRRCQRRMRQKDFRMTLNTALLPGASAKQVVEPMAIDKNGQDGSGPEQLRPARMQIETTVLMSSNGESHPTELVDISATGALLRRPLGWSGHVGQSWVLDMIFGNNLHIHLEAVVARISDHHIGFSYSRIPEDKQVPLWNLLGGYADILEYWKD</sequence>
<evidence type="ECO:0000313" key="3">
    <source>
        <dbReference type="Proteomes" id="UP001549251"/>
    </source>
</evidence>
<name>A0ABV2PTK1_9GAMM</name>
<evidence type="ECO:0000313" key="2">
    <source>
        <dbReference type="EMBL" id="MET4567933.1"/>
    </source>
</evidence>
<keyword evidence="3" id="KW-1185">Reference proteome</keyword>
<organism evidence="2 3">
    <name type="scientific">Rhodanobacter soli</name>
    <dbReference type="NCBI Taxonomy" id="590609"/>
    <lineage>
        <taxon>Bacteria</taxon>
        <taxon>Pseudomonadati</taxon>
        <taxon>Pseudomonadota</taxon>
        <taxon>Gammaproteobacteria</taxon>
        <taxon>Lysobacterales</taxon>
        <taxon>Rhodanobacteraceae</taxon>
        <taxon>Rhodanobacter</taxon>
    </lineage>
</organism>
<dbReference type="Pfam" id="PF07238">
    <property type="entry name" value="PilZ"/>
    <property type="match status" value="1"/>
</dbReference>
<accession>A0ABV2PTK1</accession>
<comment type="caution">
    <text evidence="2">The sequence shown here is derived from an EMBL/GenBank/DDBJ whole genome shotgun (WGS) entry which is preliminary data.</text>
</comment>
<dbReference type="Proteomes" id="UP001549251">
    <property type="component" value="Unassembled WGS sequence"/>
</dbReference>
<protein>
    <recommendedName>
        <fullName evidence="1">PilZ domain-containing protein</fullName>
    </recommendedName>
</protein>
<proteinExistence type="predicted"/>
<gene>
    <name evidence="2" type="ORF">ABIE04_000260</name>
</gene>
<feature type="domain" description="PilZ" evidence="1">
    <location>
        <begin position="67"/>
        <end position="150"/>
    </location>
</feature>
<evidence type="ECO:0000259" key="1">
    <source>
        <dbReference type="Pfam" id="PF07238"/>
    </source>
</evidence>
<dbReference type="InterPro" id="IPR009875">
    <property type="entry name" value="PilZ_domain"/>
</dbReference>
<dbReference type="EMBL" id="JBEPSD010000001">
    <property type="protein sequence ID" value="MET4567933.1"/>
    <property type="molecule type" value="Genomic_DNA"/>
</dbReference>
<dbReference type="Gene3D" id="2.40.10.220">
    <property type="entry name" value="predicted glycosyltransferase like domains"/>
    <property type="match status" value="1"/>
</dbReference>
<reference evidence="2 3" key="1">
    <citation type="submission" date="2024-06" db="EMBL/GenBank/DDBJ databases">
        <title>Sorghum-associated microbial communities from plants grown in Nebraska, USA.</title>
        <authorList>
            <person name="Schachtman D."/>
        </authorList>
    </citation>
    <scope>NUCLEOTIDE SEQUENCE [LARGE SCALE GENOMIC DNA]</scope>
    <source>
        <strain evidence="2 3">1757</strain>
    </source>
</reference>
<dbReference type="SUPFAM" id="SSF141371">
    <property type="entry name" value="PilZ domain-like"/>
    <property type="match status" value="1"/>
</dbReference>